<feature type="transmembrane region" description="Helical" evidence="1">
    <location>
        <begin position="86"/>
        <end position="109"/>
    </location>
</feature>
<name>A0A6L3ZEU1_9FLAO</name>
<feature type="transmembrane region" description="Helical" evidence="1">
    <location>
        <begin position="12"/>
        <end position="32"/>
    </location>
</feature>
<evidence type="ECO:0008006" key="4">
    <source>
        <dbReference type="Google" id="ProtNLM"/>
    </source>
</evidence>
<dbReference type="AlphaFoldDB" id="A0A6L3ZEU1"/>
<keyword evidence="1" id="KW-0812">Transmembrane</keyword>
<dbReference type="OrthoDB" id="329514at2"/>
<keyword evidence="1" id="KW-0472">Membrane</keyword>
<feature type="transmembrane region" description="Helical" evidence="1">
    <location>
        <begin position="121"/>
        <end position="139"/>
    </location>
</feature>
<keyword evidence="3" id="KW-1185">Reference proteome</keyword>
<feature type="transmembrane region" description="Helical" evidence="1">
    <location>
        <begin position="44"/>
        <end position="66"/>
    </location>
</feature>
<proteinExistence type="predicted"/>
<gene>
    <name evidence="2" type="ORF">F8C82_10540</name>
</gene>
<dbReference type="RefSeq" id="WP_151693546.1">
    <property type="nucleotide sequence ID" value="NZ_BMGX01000001.1"/>
</dbReference>
<keyword evidence="1" id="KW-1133">Transmembrane helix</keyword>
<reference evidence="2 3" key="1">
    <citation type="submission" date="2019-10" db="EMBL/GenBank/DDBJ databases">
        <title>Genome sequence of Phaeocystidibacter marisrubri JCM30614 (type strain).</title>
        <authorList>
            <person name="Bowman J.P."/>
        </authorList>
    </citation>
    <scope>NUCLEOTIDE SEQUENCE [LARGE SCALE GENOMIC DNA]</scope>
    <source>
        <strain evidence="2 3">JCM 30614</strain>
    </source>
</reference>
<organism evidence="2 3">
    <name type="scientific">Phaeocystidibacter marisrubri</name>
    <dbReference type="NCBI Taxonomy" id="1577780"/>
    <lineage>
        <taxon>Bacteria</taxon>
        <taxon>Pseudomonadati</taxon>
        <taxon>Bacteroidota</taxon>
        <taxon>Flavobacteriia</taxon>
        <taxon>Flavobacteriales</taxon>
        <taxon>Phaeocystidibacteraceae</taxon>
        <taxon>Phaeocystidibacter</taxon>
    </lineage>
</organism>
<protein>
    <recommendedName>
        <fullName evidence="4">Cytochrome B</fullName>
    </recommendedName>
</protein>
<dbReference type="EMBL" id="WBVQ01000002">
    <property type="protein sequence ID" value="KAB2816118.1"/>
    <property type="molecule type" value="Genomic_DNA"/>
</dbReference>
<accession>A0A6L3ZEU1</accession>
<sequence>MYTPLLHTHWLLAILVLLTIAVGVLKFASGYFGKKSFGKLDDKLSLFGLIFAHLQLVVGLVLYFVSPLGFKAFETGEAMSNAALRFYSVEHIAINIIAIVVITIGRAGIKRKTTDAAKFRHVLMYFTVGFLLLLTRVPWERLFELPGA</sequence>
<evidence type="ECO:0000313" key="3">
    <source>
        <dbReference type="Proteomes" id="UP000484164"/>
    </source>
</evidence>
<comment type="caution">
    <text evidence="2">The sequence shown here is derived from an EMBL/GenBank/DDBJ whole genome shotgun (WGS) entry which is preliminary data.</text>
</comment>
<dbReference type="Proteomes" id="UP000484164">
    <property type="component" value="Unassembled WGS sequence"/>
</dbReference>
<evidence type="ECO:0000256" key="1">
    <source>
        <dbReference type="SAM" id="Phobius"/>
    </source>
</evidence>
<evidence type="ECO:0000313" key="2">
    <source>
        <dbReference type="EMBL" id="KAB2816118.1"/>
    </source>
</evidence>